<sequence length="101" mass="11558">MRTYRSVVKRRLPYTANLTQHPSSTERGNRLTLYVKAIEEELSCLQRDGIVEPVDHSDWATPIVPVRKRDGTVRICGDYKITVNKVCKGDNHPIPRIEDLA</sequence>
<evidence type="ECO:0008006" key="3">
    <source>
        <dbReference type="Google" id="ProtNLM"/>
    </source>
</evidence>
<organism evidence="1 2">
    <name type="scientific">Elysia crispata</name>
    <name type="common">lettuce slug</name>
    <dbReference type="NCBI Taxonomy" id="231223"/>
    <lineage>
        <taxon>Eukaryota</taxon>
        <taxon>Metazoa</taxon>
        <taxon>Spiralia</taxon>
        <taxon>Lophotrochozoa</taxon>
        <taxon>Mollusca</taxon>
        <taxon>Gastropoda</taxon>
        <taxon>Heterobranchia</taxon>
        <taxon>Euthyneura</taxon>
        <taxon>Panpulmonata</taxon>
        <taxon>Sacoglossa</taxon>
        <taxon>Placobranchoidea</taxon>
        <taxon>Plakobranchidae</taxon>
        <taxon>Elysia</taxon>
    </lineage>
</organism>
<evidence type="ECO:0000313" key="2">
    <source>
        <dbReference type="Proteomes" id="UP001283361"/>
    </source>
</evidence>
<reference evidence="1" key="1">
    <citation type="journal article" date="2023" name="G3 (Bethesda)">
        <title>A reference genome for the long-term kleptoplast-retaining sea slug Elysia crispata morphotype clarki.</title>
        <authorList>
            <person name="Eastman K.E."/>
            <person name="Pendleton A.L."/>
            <person name="Shaikh M.A."/>
            <person name="Suttiyut T."/>
            <person name="Ogas R."/>
            <person name="Tomko P."/>
            <person name="Gavelis G."/>
            <person name="Widhalm J.R."/>
            <person name="Wisecaver J.H."/>
        </authorList>
    </citation>
    <scope>NUCLEOTIDE SEQUENCE</scope>
    <source>
        <strain evidence="1">ECLA1</strain>
    </source>
</reference>
<dbReference type="AlphaFoldDB" id="A0AAE0ZGG8"/>
<accession>A0AAE0ZGG8</accession>
<dbReference type="Gene3D" id="3.10.10.10">
    <property type="entry name" value="HIV Type 1 Reverse Transcriptase, subunit A, domain 1"/>
    <property type="match status" value="1"/>
</dbReference>
<comment type="caution">
    <text evidence="1">The sequence shown here is derived from an EMBL/GenBank/DDBJ whole genome shotgun (WGS) entry which is preliminary data.</text>
</comment>
<protein>
    <recommendedName>
        <fullName evidence="3">Reverse transcriptase</fullName>
    </recommendedName>
</protein>
<proteinExistence type="predicted"/>
<dbReference type="SUPFAM" id="SSF56672">
    <property type="entry name" value="DNA/RNA polymerases"/>
    <property type="match status" value="1"/>
</dbReference>
<dbReference type="EMBL" id="JAWDGP010004008">
    <property type="protein sequence ID" value="KAK3768858.1"/>
    <property type="molecule type" value="Genomic_DNA"/>
</dbReference>
<dbReference type="InterPro" id="IPR050951">
    <property type="entry name" value="Retrovirus_Pol_polyprotein"/>
</dbReference>
<dbReference type="Proteomes" id="UP001283361">
    <property type="component" value="Unassembled WGS sequence"/>
</dbReference>
<keyword evidence="2" id="KW-1185">Reference proteome</keyword>
<gene>
    <name evidence="1" type="ORF">RRG08_041520</name>
</gene>
<dbReference type="PANTHER" id="PTHR37984">
    <property type="entry name" value="PROTEIN CBG26694"/>
    <property type="match status" value="1"/>
</dbReference>
<name>A0AAE0ZGG8_9GAST</name>
<dbReference type="PANTHER" id="PTHR37984:SF5">
    <property type="entry name" value="PROTEIN NYNRIN-LIKE"/>
    <property type="match status" value="1"/>
</dbReference>
<dbReference type="InterPro" id="IPR043502">
    <property type="entry name" value="DNA/RNA_pol_sf"/>
</dbReference>
<evidence type="ECO:0000313" key="1">
    <source>
        <dbReference type="EMBL" id="KAK3768858.1"/>
    </source>
</evidence>